<gene>
    <name evidence="1" type="ORF">CV83915_04459</name>
</gene>
<sequence>MEEDSQPEKNITIQEPLFSLEIVDYKPAMGTAHLRHTVMASDGLEYAIKGVSDGDASALTGIPHPKQIPASEWLCTKLAEFSGLPTPACRVLIDPDTGEHFFGSKYDLAAMSKPQEEINFAAELMSGPSILRKQVWSVYAFDQFVFNIDRHIGNYLYTKNRYGNLTIQAFDFSLAAMVMGWPNKTDAALIPMGYNTTNCWQAIKQLTYNDVSCKAPAEAVLDKLSRISSSTIERIFEDMPEAWINPLQRDALLTWWSSDGRMKRIDTVRGEVLK</sequence>
<dbReference type="RefSeq" id="WP_046653794.1">
    <property type="nucleotide sequence ID" value="NZ_JAGFYD010000001.1"/>
</dbReference>
<evidence type="ECO:0000313" key="2">
    <source>
        <dbReference type="Proteomes" id="UP000236551"/>
    </source>
</evidence>
<evidence type="ECO:0008006" key="3">
    <source>
        <dbReference type="Google" id="ProtNLM"/>
    </source>
</evidence>
<accession>A0A2H4TYY5</accession>
<proteinExistence type="predicted"/>
<organism evidence="1 2">
    <name type="scientific">Escherichia coli</name>
    <dbReference type="NCBI Taxonomy" id="562"/>
    <lineage>
        <taxon>Bacteria</taxon>
        <taxon>Pseudomonadati</taxon>
        <taxon>Pseudomonadota</taxon>
        <taxon>Gammaproteobacteria</taxon>
        <taxon>Enterobacterales</taxon>
        <taxon>Enterobacteriaceae</taxon>
        <taxon>Escherichia</taxon>
    </lineage>
</organism>
<reference evidence="1 2" key="1">
    <citation type="submission" date="2017-11" db="EMBL/GenBank/DDBJ databases">
        <title>Escherichia coli CV839-15 Genome sequencing and assembly.</title>
        <authorList>
            <person name="Li Z."/>
            <person name="Song N."/>
            <person name="Li W."/>
            <person name="Philip H.R."/>
            <person name="Bu Z."/>
            <person name="Siguo L."/>
        </authorList>
    </citation>
    <scope>NUCLEOTIDE SEQUENCE [LARGE SCALE GENOMIC DNA]</scope>
    <source>
        <strain evidence="1 2">CV839-15</strain>
    </source>
</reference>
<protein>
    <recommendedName>
        <fullName evidence="3">HipA domain-containing protein</fullName>
    </recommendedName>
</protein>
<evidence type="ECO:0000313" key="1">
    <source>
        <dbReference type="EMBL" id="ATZ34727.1"/>
    </source>
</evidence>
<dbReference type="AlphaFoldDB" id="A0A2H4TYY5"/>
<dbReference type="EMBL" id="CP024978">
    <property type="protein sequence ID" value="ATZ34727.1"/>
    <property type="molecule type" value="Genomic_DNA"/>
</dbReference>
<dbReference type="Proteomes" id="UP000236551">
    <property type="component" value="Chromosome"/>
</dbReference>
<name>A0A2H4TYY5_ECOLX</name>